<evidence type="ECO:0000313" key="3">
    <source>
        <dbReference type="Proteomes" id="UP000053328"/>
    </source>
</evidence>
<dbReference type="Gene3D" id="3.40.50.150">
    <property type="entry name" value="Vaccinia Virus protein VP39"/>
    <property type="match status" value="1"/>
</dbReference>
<dbReference type="AlphaFoldDB" id="A0A0D1YZD1"/>
<evidence type="ECO:0000259" key="1">
    <source>
        <dbReference type="Pfam" id="PF08241"/>
    </source>
</evidence>
<name>A0A0D1YZD1_9EURO</name>
<organism evidence="2 3">
    <name type="scientific">Exophiala spinifera</name>
    <dbReference type="NCBI Taxonomy" id="91928"/>
    <lineage>
        <taxon>Eukaryota</taxon>
        <taxon>Fungi</taxon>
        <taxon>Dikarya</taxon>
        <taxon>Ascomycota</taxon>
        <taxon>Pezizomycotina</taxon>
        <taxon>Eurotiomycetes</taxon>
        <taxon>Chaetothyriomycetidae</taxon>
        <taxon>Chaetothyriales</taxon>
        <taxon>Herpotrichiellaceae</taxon>
        <taxon>Exophiala</taxon>
    </lineage>
</organism>
<sequence length="340" mass="37105">MAGPDAFKQRYFTEIGPKYAHLTGNTTRDLLKKLLNIRQDLSGSITSNSVIHDNACGPGTATEALISWCYEKGGGGGGDGDGNGSDTTTDKNVTPVPKSIVATDYVPAMIEAGERIKTEHIDAAIDDDDVTAARLWQNVRFKVTDSSDLSEFPDGTFTHGFCNFSVFNLTHPERCLGEMYRTLRGGSGSESGATAVVTCWKRFAASDLLSAAQRIVMGDEWERDHRLPVAGPEYLEDGYLADLVRRSAGGSDAWETVETIELKHLVKDEEDGEGRDWDGLYEFLTTTSLSGAATKGWTDDQVSQWPQAVKAAMKNEKERFGGLLFEAWAVVATKKTTKNK</sequence>
<gene>
    <name evidence="2" type="ORF">PV08_01238</name>
</gene>
<accession>A0A0D1YZD1</accession>
<keyword evidence="3" id="KW-1185">Reference proteome</keyword>
<dbReference type="InterPro" id="IPR013216">
    <property type="entry name" value="Methyltransf_11"/>
</dbReference>
<dbReference type="InterPro" id="IPR029063">
    <property type="entry name" value="SAM-dependent_MTases_sf"/>
</dbReference>
<dbReference type="SUPFAM" id="SSF53335">
    <property type="entry name" value="S-adenosyl-L-methionine-dependent methyltransferases"/>
    <property type="match status" value="1"/>
</dbReference>
<dbReference type="GO" id="GO:0008757">
    <property type="term" value="F:S-adenosylmethionine-dependent methyltransferase activity"/>
    <property type="evidence" value="ECO:0007669"/>
    <property type="project" value="InterPro"/>
</dbReference>
<dbReference type="HOGENOM" id="CLU_065416_2_0_1"/>
<dbReference type="OrthoDB" id="2013972at2759"/>
<dbReference type="Pfam" id="PF08241">
    <property type="entry name" value="Methyltransf_11"/>
    <property type="match status" value="1"/>
</dbReference>
<proteinExistence type="predicted"/>
<dbReference type="GeneID" id="27328321"/>
<reference evidence="2 3" key="1">
    <citation type="submission" date="2015-01" db="EMBL/GenBank/DDBJ databases">
        <title>The Genome Sequence of Exophiala spinifera CBS89968.</title>
        <authorList>
            <consortium name="The Broad Institute Genomics Platform"/>
            <person name="Cuomo C."/>
            <person name="de Hoog S."/>
            <person name="Gorbushina A."/>
            <person name="Stielow B."/>
            <person name="Teixiera M."/>
            <person name="Abouelleil A."/>
            <person name="Chapman S.B."/>
            <person name="Priest M."/>
            <person name="Young S.K."/>
            <person name="Wortman J."/>
            <person name="Nusbaum C."/>
            <person name="Birren B."/>
        </authorList>
    </citation>
    <scope>NUCLEOTIDE SEQUENCE [LARGE SCALE GENOMIC DNA]</scope>
    <source>
        <strain evidence="2 3">CBS 89968</strain>
    </source>
</reference>
<dbReference type="Proteomes" id="UP000053328">
    <property type="component" value="Unassembled WGS sequence"/>
</dbReference>
<protein>
    <recommendedName>
        <fullName evidence="1">Methyltransferase type 11 domain-containing protein</fullName>
    </recommendedName>
</protein>
<dbReference type="RefSeq" id="XP_016240877.1">
    <property type="nucleotide sequence ID" value="XM_016375601.1"/>
</dbReference>
<dbReference type="EMBL" id="KN847492">
    <property type="protein sequence ID" value="KIW20661.1"/>
    <property type="molecule type" value="Genomic_DNA"/>
</dbReference>
<evidence type="ECO:0000313" key="2">
    <source>
        <dbReference type="EMBL" id="KIW20661.1"/>
    </source>
</evidence>
<dbReference type="VEuPathDB" id="FungiDB:PV08_01238"/>
<feature type="domain" description="Methyltransferase type 11" evidence="1">
    <location>
        <begin position="96"/>
        <end position="186"/>
    </location>
</feature>
<dbReference type="CDD" id="cd02440">
    <property type="entry name" value="AdoMet_MTases"/>
    <property type="match status" value="1"/>
</dbReference>